<evidence type="ECO:0000256" key="2">
    <source>
        <dbReference type="HAMAP-Rule" id="MF_00048"/>
    </source>
</evidence>
<name>A0ABZ2YRA7_9BACT</name>
<evidence type="ECO:0000256" key="1">
    <source>
        <dbReference type="ARBA" id="ARBA00006738"/>
    </source>
</evidence>
<keyword evidence="4" id="KW-1185">Reference proteome</keyword>
<reference evidence="4" key="1">
    <citation type="submission" date="2024-03" db="EMBL/GenBank/DDBJ databases">
        <title>Chitinophaga horti sp. nov., isolated from garden soil.</title>
        <authorList>
            <person name="Lee D.S."/>
            <person name="Han D.M."/>
            <person name="Baek J.H."/>
            <person name="Choi D.G."/>
            <person name="Jeon J.H."/>
            <person name="Jeon C.O."/>
        </authorList>
    </citation>
    <scope>NUCLEOTIDE SEQUENCE [LARGE SCALE GENOMIC DNA]</scope>
    <source>
        <strain evidence="4">GPA1</strain>
    </source>
</reference>
<dbReference type="Gene3D" id="3.40.1350.10">
    <property type="match status" value="1"/>
</dbReference>
<dbReference type="EMBL" id="CP149822">
    <property type="protein sequence ID" value="WZN41374.1"/>
    <property type="molecule type" value="Genomic_DNA"/>
</dbReference>
<comment type="similarity">
    <text evidence="1 2">Belongs to the UPF0102 family.</text>
</comment>
<sequence length="118" mass="13514">MSCDHTLGKLGEQLAAEHLEANGYAILHRNWKAGRKEIDIIAYKDKMIVFAEVKTRSSKYFGTPEEAVGWKKEAHLHKVAGHWLERYGQTVKAIRFDILSIYILPGQPPEILHLEDVF</sequence>
<gene>
    <name evidence="3" type="ORF">WJU16_25750</name>
</gene>
<organism evidence="3 4">
    <name type="scientific">Chitinophaga pollutisoli</name>
    <dbReference type="NCBI Taxonomy" id="3133966"/>
    <lineage>
        <taxon>Bacteria</taxon>
        <taxon>Pseudomonadati</taxon>
        <taxon>Bacteroidota</taxon>
        <taxon>Chitinophagia</taxon>
        <taxon>Chitinophagales</taxon>
        <taxon>Chitinophagaceae</taxon>
        <taxon>Chitinophaga</taxon>
    </lineage>
</organism>
<dbReference type="Pfam" id="PF02021">
    <property type="entry name" value="UPF0102"/>
    <property type="match status" value="1"/>
</dbReference>
<dbReference type="Proteomes" id="UP001485459">
    <property type="component" value="Chromosome"/>
</dbReference>
<proteinExistence type="inferred from homology"/>
<dbReference type="RefSeq" id="WP_341836226.1">
    <property type="nucleotide sequence ID" value="NZ_CP149822.1"/>
</dbReference>
<dbReference type="CDD" id="cd20736">
    <property type="entry name" value="PoNe_Nuclease"/>
    <property type="match status" value="1"/>
</dbReference>
<dbReference type="InterPro" id="IPR003509">
    <property type="entry name" value="UPF0102_YraN-like"/>
</dbReference>
<dbReference type="InterPro" id="IPR011856">
    <property type="entry name" value="tRNA_endonuc-like_dom_sf"/>
</dbReference>
<evidence type="ECO:0000313" key="4">
    <source>
        <dbReference type="Proteomes" id="UP001485459"/>
    </source>
</evidence>
<accession>A0ABZ2YRA7</accession>
<evidence type="ECO:0000313" key="3">
    <source>
        <dbReference type="EMBL" id="WZN41374.1"/>
    </source>
</evidence>
<dbReference type="NCBIfam" id="NF009154">
    <property type="entry name" value="PRK12497.3-3"/>
    <property type="match status" value="1"/>
</dbReference>
<dbReference type="HAMAP" id="MF_00048">
    <property type="entry name" value="UPF0102"/>
    <property type="match status" value="1"/>
</dbReference>
<protein>
    <recommendedName>
        <fullName evidence="2">UPF0102 protein WJU16_25750</fullName>
    </recommendedName>
</protein>
<dbReference type="SUPFAM" id="SSF52980">
    <property type="entry name" value="Restriction endonuclease-like"/>
    <property type="match status" value="1"/>
</dbReference>
<dbReference type="PANTHER" id="PTHR34039:SF1">
    <property type="entry name" value="UPF0102 PROTEIN YRAN"/>
    <property type="match status" value="1"/>
</dbReference>
<dbReference type="InterPro" id="IPR011335">
    <property type="entry name" value="Restrct_endonuc-II-like"/>
</dbReference>
<dbReference type="PANTHER" id="PTHR34039">
    <property type="entry name" value="UPF0102 PROTEIN YRAN"/>
    <property type="match status" value="1"/>
</dbReference>